<dbReference type="Pfam" id="PF20033">
    <property type="entry name" value="DUF6438"/>
    <property type="match status" value="1"/>
</dbReference>
<name>A0A0F9A949_9ZZZZ</name>
<sequence>MYYKISCLRGINAFLIVFVSLQIISCTGSSKFTADKLLIEMEKTSCYGQCPVYTVKIDGDGNGLFKGVENTDYVGLFTFRISTDELSRLISSFEEVGFYDLEDRYYKNVTDLPTVYLTYRKEGKEKRIMDYYGAPQALKSLEKKIQSLVLSKKMKKVE</sequence>
<gene>
    <name evidence="2" type="ORF">LCGC14_2877740</name>
</gene>
<reference evidence="2" key="1">
    <citation type="journal article" date="2015" name="Nature">
        <title>Complex archaea that bridge the gap between prokaryotes and eukaryotes.</title>
        <authorList>
            <person name="Spang A."/>
            <person name="Saw J.H."/>
            <person name="Jorgensen S.L."/>
            <person name="Zaremba-Niedzwiedzka K."/>
            <person name="Martijn J."/>
            <person name="Lind A.E."/>
            <person name="van Eijk R."/>
            <person name="Schleper C."/>
            <person name="Guy L."/>
            <person name="Ettema T.J."/>
        </authorList>
    </citation>
    <scope>NUCLEOTIDE SEQUENCE</scope>
</reference>
<evidence type="ECO:0000313" key="2">
    <source>
        <dbReference type="EMBL" id="KKK75039.1"/>
    </source>
</evidence>
<dbReference type="InterPro" id="IPR045497">
    <property type="entry name" value="DUF6438"/>
</dbReference>
<accession>A0A0F9A949</accession>
<evidence type="ECO:0000259" key="1">
    <source>
        <dbReference type="Pfam" id="PF20033"/>
    </source>
</evidence>
<feature type="domain" description="DUF6438" evidence="1">
    <location>
        <begin position="38"/>
        <end position="148"/>
    </location>
</feature>
<proteinExistence type="predicted"/>
<comment type="caution">
    <text evidence="2">The sequence shown here is derived from an EMBL/GenBank/DDBJ whole genome shotgun (WGS) entry which is preliminary data.</text>
</comment>
<dbReference type="AlphaFoldDB" id="A0A0F9A949"/>
<organism evidence="2">
    <name type="scientific">marine sediment metagenome</name>
    <dbReference type="NCBI Taxonomy" id="412755"/>
    <lineage>
        <taxon>unclassified sequences</taxon>
        <taxon>metagenomes</taxon>
        <taxon>ecological metagenomes</taxon>
    </lineage>
</organism>
<protein>
    <recommendedName>
        <fullName evidence="1">DUF6438 domain-containing protein</fullName>
    </recommendedName>
</protein>
<dbReference type="EMBL" id="LAZR01056041">
    <property type="protein sequence ID" value="KKK75039.1"/>
    <property type="molecule type" value="Genomic_DNA"/>
</dbReference>